<keyword evidence="4 8" id="KW-1003">Cell membrane</keyword>
<accession>A0AA88U1R8</accession>
<evidence type="ECO:0000313" key="11">
    <source>
        <dbReference type="Proteomes" id="UP001187471"/>
    </source>
</evidence>
<feature type="transmembrane region" description="Helical" evidence="8">
    <location>
        <begin position="109"/>
        <end position="131"/>
    </location>
</feature>
<dbReference type="NCBIfam" id="TIGR01569">
    <property type="entry name" value="A_tha_TIGR01569"/>
    <property type="match status" value="2"/>
</dbReference>
<keyword evidence="11" id="KW-1185">Reference proteome</keyword>
<dbReference type="GO" id="GO:0005886">
    <property type="term" value="C:plasma membrane"/>
    <property type="evidence" value="ECO:0007669"/>
    <property type="project" value="UniProtKB-SubCell"/>
</dbReference>
<evidence type="ECO:0000256" key="4">
    <source>
        <dbReference type="ARBA" id="ARBA00022475"/>
    </source>
</evidence>
<reference evidence="10" key="1">
    <citation type="submission" date="2022-12" db="EMBL/GenBank/DDBJ databases">
        <title>Draft genome assemblies for two species of Escallonia (Escalloniales).</title>
        <authorList>
            <person name="Chanderbali A."/>
            <person name="Dervinis C."/>
            <person name="Anghel I."/>
            <person name="Soltis D."/>
            <person name="Soltis P."/>
            <person name="Zapata F."/>
        </authorList>
    </citation>
    <scope>NUCLEOTIDE SEQUENCE</scope>
    <source>
        <strain evidence="10">UCBG92.1500</strain>
        <tissue evidence="10">Leaf</tissue>
    </source>
</reference>
<comment type="subcellular location">
    <subcellularLocation>
        <location evidence="1 8">Cell membrane</location>
        <topology evidence="1 8">Multi-pass membrane protein</topology>
    </subcellularLocation>
</comment>
<comment type="subunit">
    <text evidence="3 8">Homodimer and heterodimers.</text>
</comment>
<feature type="transmembrane region" description="Helical" evidence="8">
    <location>
        <begin position="308"/>
        <end position="333"/>
    </location>
</feature>
<evidence type="ECO:0000256" key="5">
    <source>
        <dbReference type="ARBA" id="ARBA00022692"/>
    </source>
</evidence>
<evidence type="ECO:0000313" key="10">
    <source>
        <dbReference type="EMBL" id="KAK2968788.1"/>
    </source>
</evidence>
<keyword evidence="7 8" id="KW-0472">Membrane</keyword>
<feature type="domain" description="Casparian strip membrane protein" evidence="9">
    <location>
        <begin position="61"/>
        <end position="173"/>
    </location>
</feature>
<evidence type="ECO:0000256" key="2">
    <source>
        <dbReference type="ARBA" id="ARBA00007651"/>
    </source>
</evidence>
<keyword evidence="6 8" id="KW-1133">Transmembrane helix</keyword>
<proteinExistence type="inferred from homology"/>
<comment type="caution">
    <text evidence="8">Lacks conserved residue(s) required for the propagation of feature annotation.</text>
</comment>
<comment type="caution">
    <text evidence="10">The sequence shown here is derived from an EMBL/GenBank/DDBJ whole genome shotgun (WGS) entry which is preliminary data.</text>
</comment>
<feature type="transmembrane region" description="Helical" evidence="8">
    <location>
        <begin position="143"/>
        <end position="166"/>
    </location>
</feature>
<feature type="domain" description="Casparian strip membrane protein" evidence="9">
    <location>
        <begin position="225"/>
        <end position="370"/>
    </location>
</feature>
<dbReference type="EMBL" id="JAVXUO010002884">
    <property type="protein sequence ID" value="KAK2968788.1"/>
    <property type="molecule type" value="Genomic_DNA"/>
</dbReference>
<sequence>MEFAAITSVTIGLTYRAAGFAFAKPFVSMMASDQHSQVLKTPASASTMMSQSSQLPSGFFLTQITLRILALAFTVAAISTMVTSGQSVFVYGVVFQARFSYSFAFRYKVGVDAAVCALSLLSLILVCTMSRSKSNPSSHFFLFLHDLVLLVLTISGCAAATAIGYVGRFGQNETATGSALLHPFPLLLKCLRLMESEVTEGKSTSFTLPVLESPASTTSSSSQRRFFKAQLALRALAIAFTSAAIIMMVKSKESVSILGTVLQARYTYSSALRFKLGADAVVCTLSLFSLIPCYVFSRPKSDPCNYFYLLLPDLVFMVLMISGCAAATAIGYVGRHGQSQIGWTPICGQVNNFCDKVMLSIVLSYLAFLCFLVLTIMAAYKLKSQATK</sequence>
<feature type="transmembrane region" description="Helical" evidence="8">
    <location>
        <begin position="68"/>
        <end position="97"/>
    </location>
</feature>
<dbReference type="InterPro" id="IPR006702">
    <property type="entry name" value="CASP_dom"/>
</dbReference>
<comment type="similarity">
    <text evidence="2 8">Belongs to the Casparian strip membrane proteins (CASP) family.</text>
</comment>
<keyword evidence="5 8" id="KW-0812">Transmembrane</keyword>
<dbReference type="Proteomes" id="UP001187471">
    <property type="component" value="Unassembled WGS sequence"/>
</dbReference>
<evidence type="ECO:0000256" key="6">
    <source>
        <dbReference type="ARBA" id="ARBA00022989"/>
    </source>
</evidence>
<dbReference type="PANTHER" id="PTHR36488">
    <property type="entry name" value="CASP-LIKE PROTEIN 1U1"/>
    <property type="match status" value="1"/>
</dbReference>
<organism evidence="10 11">
    <name type="scientific">Escallonia rubra</name>
    <dbReference type="NCBI Taxonomy" id="112253"/>
    <lineage>
        <taxon>Eukaryota</taxon>
        <taxon>Viridiplantae</taxon>
        <taxon>Streptophyta</taxon>
        <taxon>Embryophyta</taxon>
        <taxon>Tracheophyta</taxon>
        <taxon>Spermatophyta</taxon>
        <taxon>Magnoliopsida</taxon>
        <taxon>eudicotyledons</taxon>
        <taxon>Gunneridae</taxon>
        <taxon>Pentapetalae</taxon>
        <taxon>asterids</taxon>
        <taxon>campanulids</taxon>
        <taxon>Escalloniales</taxon>
        <taxon>Escalloniaceae</taxon>
        <taxon>Escallonia</taxon>
    </lineage>
</organism>
<feature type="transmembrane region" description="Helical" evidence="8">
    <location>
        <begin position="358"/>
        <end position="380"/>
    </location>
</feature>
<gene>
    <name evidence="10" type="ORF">RJ640_028181</name>
</gene>
<evidence type="ECO:0000256" key="8">
    <source>
        <dbReference type="RuleBase" id="RU361233"/>
    </source>
</evidence>
<evidence type="ECO:0000259" key="9">
    <source>
        <dbReference type="Pfam" id="PF04535"/>
    </source>
</evidence>
<dbReference type="PANTHER" id="PTHR36488:SF8">
    <property type="entry name" value="CASP-LIKE PROTEIN 1U1"/>
    <property type="match status" value="1"/>
</dbReference>
<dbReference type="InterPro" id="IPR044173">
    <property type="entry name" value="CASPL"/>
</dbReference>
<evidence type="ECO:0000256" key="1">
    <source>
        <dbReference type="ARBA" id="ARBA00004651"/>
    </source>
</evidence>
<protein>
    <recommendedName>
        <fullName evidence="8">CASP-like protein</fullName>
    </recommendedName>
</protein>
<dbReference type="Pfam" id="PF04535">
    <property type="entry name" value="CASP_dom"/>
    <property type="match status" value="2"/>
</dbReference>
<feature type="transmembrane region" description="Helical" evidence="8">
    <location>
        <begin position="276"/>
        <end position="296"/>
    </location>
</feature>
<dbReference type="AlphaFoldDB" id="A0AA88U1R8"/>
<dbReference type="InterPro" id="IPR006459">
    <property type="entry name" value="CASP/CASPL"/>
</dbReference>
<name>A0AA88U1R8_9ASTE</name>
<feature type="transmembrane region" description="Helical" evidence="8">
    <location>
        <begin position="231"/>
        <end position="249"/>
    </location>
</feature>
<evidence type="ECO:0000256" key="3">
    <source>
        <dbReference type="ARBA" id="ARBA00011489"/>
    </source>
</evidence>
<evidence type="ECO:0000256" key="7">
    <source>
        <dbReference type="ARBA" id="ARBA00023136"/>
    </source>
</evidence>